<evidence type="ECO:0000256" key="11">
    <source>
        <dbReference type="SAM" id="MobiDB-lite"/>
    </source>
</evidence>
<evidence type="ECO:0000256" key="6">
    <source>
        <dbReference type="ARBA" id="ARBA00038217"/>
    </source>
</evidence>
<feature type="compositionally biased region" description="Basic and acidic residues" evidence="11">
    <location>
        <begin position="386"/>
        <end position="399"/>
    </location>
</feature>
<dbReference type="CDD" id="cd22284">
    <property type="entry name" value="HD_CCDC61_N"/>
    <property type="match status" value="1"/>
</dbReference>
<dbReference type="PANTHER" id="PTHR22691:SF1">
    <property type="entry name" value="CENTROSOMAL PROTEIN CCDC61"/>
    <property type="match status" value="1"/>
</dbReference>
<keyword evidence="4" id="KW-0206">Cytoskeleton</keyword>
<feature type="coiled-coil region" evidence="10">
    <location>
        <begin position="181"/>
        <end position="278"/>
    </location>
</feature>
<evidence type="ECO:0000256" key="4">
    <source>
        <dbReference type="ARBA" id="ARBA00023212"/>
    </source>
</evidence>
<dbReference type="InterPro" id="IPR049733">
    <property type="entry name" value="CCDC61_N"/>
</dbReference>
<comment type="subcellular location">
    <subcellularLocation>
        <location evidence="1">Cytoplasm</location>
        <location evidence="1">Cytoskeleton</location>
        <location evidence="1">Cilium basal body</location>
    </subcellularLocation>
</comment>
<keyword evidence="13" id="KW-1185">Reference proteome</keyword>
<feature type="region of interest" description="Disordered" evidence="11">
    <location>
        <begin position="281"/>
        <end position="457"/>
    </location>
</feature>
<name>A0ABP0FJG0_CLALP</name>
<organism evidence="12 13">
    <name type="scientific">Clavelina lepadiformis</name>
    <name type="common">Light-bulb sea squirt</name>
    <name type="synonym">Ascidia lepadiformis</name>
    <dbReference type="NCBI Taxonomy" id="159417"/>
    <lineage>
        <taxon>Eukaryota</taxon>
        <taxon>Metazoa</taxon>
        <taxon>Chordata</taxon>
        <taxon>Tunicata</taxon>
        <taxon>Ascidiacea</taxon>
        <taxon>Aplousobranchia</taxon>
        <taxon>Clavelinidae</taxon>
        <taxon>Clavelina</taxon>
    </lineage>
</organism>
<proteinExistence type="inferred from homology"/>
<feature type="compositionally biased region" description="Basic and acidic residues" evidence="11">
    <location>
        <begin position="340"/>
        <end position="360"/>
    </location>
</feature>
<evidence type="ECO:0000256" key="3">
    <source>
        <dbReference type="ARBA" id="ARBA00023054"/>
    </source>
</evidence>
<evidence type="ECO:0000256" key="9">
    <source>
        <dbReference type="ARBA" id="ARBA00042326"/>
    </source>
</evidence>
<feature type="compositionally biased region" description="Low complexity" evidence="11">
    <location>
        <begin position="326"/>
        <end position="338"/>
    </location>
</feature>
<accession>A0ABP0FJG0</accession>
<protein>
    <recommendedName>
        <fullName evidence="7">Centrosomal protein CCDC61</fullName>
    </recommendedName>
    <alternativeName>
        <fullName evidence="8">Coiled-coil domain-containing protein 61</fullName>
    </alternativeName>
    <alternativeName>
        <fullName evidence="9">VFL3 homolog</fullName>
    </alternativeName>
</protein>
<dbReference type="PANTHER" id="PTHR22691">
    <property type="entry name" value="YEAST SPT2-RELATED"/>
    <property type="match status" value="1"/>
</dbReference>
<keyword evidence="3 10" id="KW-0175">Coiled coil</keyword>
<keyword evidence="5" id="KW-0966">Cell projection</keyword>
<evidence type="ECO:0000256" key="7">
    <source>
        <dbReference type="ARBA" id="ARBA00040683"/>
    </source>
</evidence>
<evidence type="ECO:0000313" key="13">
    <source>
        <dbReference type="Proteomes" id="UP001642483"/>
    </source>
</evidence>
<reference evidence="12 13" key="1">
    <citation type="submission" date="2024-02" db="EMBL/GenBank/DDBJ databases">
        <authorList>
            <person name="Daric V."/>
            <person name="Darras S."/>
        </authorList>
    </citation>
    <scope>NUCLEOTIDE SEQUENCE [LARGE SCALE GENOMIC DNA]</scope>
</reference>
<sequence length="457" mass="52794">MDTPYHISGEYVFRGIEYVVTFRTLKSNLCLTIEVEDKVTGDQWKGNFESGYIEELTHKTGNFKQFDVFISMLESALNKTTDSVALDLLTFADLELLRNRKALSGGQRVGSKPRQTTRQQENKRYLILVYSVEFDRIHYPLPLPYVGKPDPAHLQNLVRQLNDEITKLKSGRNNISHDKGFQRLKEDYETVLQEKNELEHAFQDLKLQGGNKLVVTKEVRILKKVVQNLELEMMKEKNKYQRQISKKTAEIKRLTSELSELSSRERTLQIRVKSLTNELAMYKRSRTPMNTSMIPSSGDRNLRSRNSVLRPQSGARPSSGHRRSASRGSQSASFYRPRSSSKDRPPSLTRDRSSSRDKKSNISRNSHKSRTPTPNRFARFDPTLYNEEKKRKLQESQERLKRRSSAGFVPISNDLRGRSRTRLPTNRYTSGLRNRNGSVESRNSSDNGSMTRLKSRR</sequence>
<evidence type="ECO:0000256" key="5">
    <source>
        <dbReference type="ARBA" id="ARBA00023273"/>
    </source>
</evidence>
<comment type="caution">
    <text evidence="12">The sequence shown here is derived from an EMBL/GenBank/DDBJ whole genome shotgun (WGS) entry which is preliminary data.</text>
</comment>
<evidence type="ECO:0000256" key="2">
    <source>
        <dbReference type="ARBA" id="ARBA00022490"/>
    </source>
</evidence>
<gene>
    <name evidence="12" type="ORF">CVLEPA_LOCUS10060</name>
</gene>
<feature type="compositionally biased region" description="Polar residues" evidence="11">
    <location>
        <begin position="287"/>
        <end position="310"/>
    </location>
</feature>
<evidence type="ECO:0000256" key="8">
    <source>
        <dbReference type="ARBA" id="ARBA00041518"/>
    </source>
</evidence>
<evidence type="ECO:0000313" key="12">
    <source>
        <dbReference type="EMBL" id="CAK8679808.1"/>
    </source>
</evidence>
<comment type="similarity">
    <text evidence="6">Belongs to the CCDC61 family.</text>
</comment>
<evidence type="ECO:0000256" key="1">
    <source>
        <dbReference type="ARBA" id="ARBA00004120"/>
    </source>
</evidence>
<evidence type="ECO:0000256" key="10">
    <source>
        <dbReference type="SAM" id="Coils"/>
    </source>
</evidence>
<dbReference type="Proteomes" id="UP001642483">
    <property type="component" value="Unassembled WGS sequence"/>
</dbReference>
<feature type="compositionally biased region" description="Polar residues" evidence="11">
    <location>
        <begin position="422"/>
        <end position="457"/>
    </location>
</feature>
<keyword evidence="2" id="KW-0963">Cytoplasm</keyword>
<dbReference type="EMBL" id="CAWYQH010000068">
    <property type="protein sequence ID" value="CAK8679808.1"/>
    <property type="molecule type" value="Genomic_DNA"/>
</dbReference>